<accession>A2DV29</accession>
<keyword evidence="2" id="KW-1185">Reference proteome</keyword>
<proteinExistence type="predicted"/>
<reference evidence="1" key="1">
    <citation type="submission" date="2006-10" db="EMBL/GenBank/DDBJ databases">
        <authorList>
            <person name="Amadeo P."/>
            <person name="Zhao Q."/>
            <person name="Wortman J."/>
            <person name="Fraser-Liggett C."/>
            <person name="Carlton J."/>
        </authorList>
    </citation>
    <scope>NUCLEOTIDE SEQUENCE</scope>
    <source>
        <strain evidence="1">G3</strain>
    </source>
</reference>
<dbReference type="SMR" id="A2DV29"/>
<dbReference type="EMBL" id="DS113251">
    <property type="protein sequence ID" value="EAY15756.1"/>
    <property type="molecule type" value="Genomic_DNA"/>
</dbReference>
<organism evidence="1 2">
    <name type="scientific">Trichomonas vaginalis (strain ATCC PRA-98 / G3)</name>
    <dbReference type="NCBI Taxonomy" id="412133"/>
    <lineage>
        <taxon>Eukaryota</taxon>
        <taxon>Metamonada</taxon>
        <taxon>Parabasalia</taxon>
        <taxon>Trichomonadida</taxon>
        <taxon>Trichomonadidae</taxon>
        <taxon>Trichomonas</taxon>
    </lineage>
</organism>
<dbReference type="Proteomes" id="UP000001542">
    <property type="component" value="Unassembled WGS sequence"/>
</dbReference>
<dbReference type="KEGG" id="tva:4773763"/>
<dbReference type="VEuPathDB" id="TrichDB:TVAGG3_0940760"/>
<reference evidence="1" key="2">
    <citation type="journal article" date="2007" name="Science">
        <title>Draft genome sequence of the sexually transmitted pathogen Trichomonas vaginalis.</title>
        <authorList>
            <person name="Carlton J.M."/>
            <person name="Hirt R.P."/>
            <person name="Silva J.C."/>
            <person name="Delcher A.L."/>
            <person name="Schatz M."/>
            <person name="Zhao Q."/>
            <person name="Wortman J.R."/>
            <person name="Bidwell S.L."/>
            <person name="Alsmark U.C.M."/>
            <person name="Besteiro S."/>
            <person name="Sicheritz-Ponten T."/>
            <person name="Noel C.J."/>
            <person name="Dacks J.B."/>
            <person name="Foster P.G."/>
            <person name="Simillion C."/>
            <person name="Van de Peer Y."/>
            <person name="Miranda-Saavedra D."/>
            <person name="Barton G.J."/>
            <person name="Westrop G.D."/>
            <person name="Mueller S."/>
            <person name="Dessi D."/>
            <person name="Fiori P.L."/>
            <person name="Ren Q."/>
            <person name="Paulsen I."/>
            <person name="Zhang H."/>
            <person name="Bastida-Corcuera F.D."/>
            <person name="Simoes-Barbosa A."/>
            <person name="Brown M.T."/>
            <person name="Hayes R.D."/>
            <person name="Mukherjee M."/>
            <person name="Okumura C.Y."/>
            <person name="Schneider R."/>
            <person name="Smith A.J."/>
            <person name="Vanacova S."/>
            <person name="Villalvazo M."/>
            <person name="Haas B.J."/>
            <person name="Pertea M."/>
            <person name="Feldblyum T.V."/>
            <person name="Utterback T.R."/>
            <person name="Shu C.L."/>
            <person name="Osoegawa K."/>
            <person name="de Jong P.J."/>
            <person name="Hrdy I."/>
            <person name="Horvathova L."/>
            <person name="Zubacova Z."/>
            <person name="Dolezal P."/>
            <person name="Malik S.B."/>
            <person name="Logsdon J.M. Jr."/>
            <person name="Henze K."/>
            <person name="Gupta A."/>
            <person name="Wang C.C."/>
            <person name="Dunne R.L."/>
            <person name="Upcroft J.A."/>
            <person name="Upcroft P."/>
            <person name="White O."/>
            <person name="Salzberg S.L."/>
            <person name="Tang P."/>
            <person name="Chiu C.-H."/>
            <person name="Lee Y.-S."/>
            <person name="Embley T.M."/>
            <person name="Coombs G.H."/>
            <person name="Mottram J.C."/>
            <person name="Tachezy J."/>
            <person name="Fraser-Liggett C.M."/>
            <person name="Johnson P.J."/>
        </authorList>
    </citation>
    <scope>NUCLEOTIDE SEQUENCE [LARGE SCALE GENOMIC DNA]</scope>
    <source>
        <strain evidence="1">G3</strain>
    </source>
</reference>
<evidence type="ECO:0000313" key="2">
    <source>
        <dbReference type="Proteomes" id="UP000001542"/>
    </source>
</evidence>
<evidence type="ECO:0000313" key="1">
    <source>
        <dbReference type="EMBL" id="EAY15756.1"/>
    </source>
</evidence>
<name>A2DV29_TRIV3</name>
<dbReference type="AlphaFoldDB" id="A2DV29"/>
<gene>
    <name evidence="1" type="ORF">TVAG_188070</name>
</gene>
<protein>
    <submittedName>
        <fullName evidence="1">Uncharacterized protein</fullName>
    </submittedName>
</protein>
<dbReference type="VEuPathDB" id="TrichDB:TVAG_188070"/>
<dbReference type="RefSeq" id="XP_001327979.1">
    <property type="nucleotide sequence ID" value="XM_001327944.1"/>
</dbReference>
<sequence>MATNIYNLDNEIINKAKDDYRCHLRDNDDKATTIFNKTNEFFKKESPQLRKFLENGGYLQAVTQTKNSKSEENINDNPYGLDKVTLGEAKNEYQSYIRDHDAEINSLSGIAKTKAIYKKMNAFFKNETPELKEFLERTGFIQPTPPQPSPISMISIPKADFQKIINVAQDLTNKIDFLEKIVKNILNQAI</sequence>
<dbReference type="InParanoid" id="A2DV29"/>